<proteinExistence type="predicted"/>
<feature type="modified residue" description="Phosphohistidine" evidence="8">
    <location>
        <position position="384"/>
    </location>
</feature>
<dbReference type="AlphaFoldDB" id="F5YFS6"/>
<dbReference type="InterPro" id="IPR051315">
    <property type="entry name" value="Bact_Chemotaxis_CheA"/>
</dbReference>
<dbReference type="GO" id="GO:0000155">
    <property type="term" value="F:phosphorelay sensor kinase activity"/>
    <property type="evidence" value="ECO:0007669"/>
    <property type="project" value="UniProtKB-ARBA"/>
</dbReference>
<dbReference type="EMBL" id="CP001841">
    <property type="protein sequence ID" value="AEF80051.1"/>
    <property type="molecule type" value="Genomic_DNA"/>
</dbReference>
<evidence type="ECO:0000256" key="5">
    <source>
        <dbReference type="ARBA" id="ARBA00022741"/>
    </source>
</evidence>
<dbReference type="Pfam" id="PF08448">
    <property type="entry name" value="PAS_4"/>
    <property type="match status" value="1"/>
</dbReference>
<evidence type="ECO:0000256" key="9">
    <source>
        <dbReference type="SAM" id="Coils"/>
    </source>
</evidence>
<evidence type="ECO:0000259" key="10">
    <source>
        <dbReference type="PROSITE" id="PS50109"/>
    </source>
</evidence>
<accession>F5YFS6</accession>
<dbReference type="SMART" id="SM00387">
    <property type="entry name" value="HATPase_c"/>
    <property type="match status" value="1"/>
</dbReference>
<dbReference type="PROSITE" id="PS50109">
    <property type="entry name" value="HIS_KIN"/>
    <property type="match status" value="1"/>
</dbReference>
<dbReference type="PROSITE" id="PS50894">
    <property type="entry name" value="HPT"/>
    <property type="match status" value="1"/>
</dbReference>
<name>F5YFS6_LEAAZ</name>
<dbReference type="InterPro" id="IPR036890">
    <property type="entry name" value="HATPase_C_sf"/>
</dbReference>
<evidence type="ECO:0000256" key="7">
    <source>
        <dbReference type="ARBA" id="ARBA00022840"/>
    </source>
</evidence>
<keyword evidence="13" id="KW-1185">Reference proteome</keyword>
<dbReference type="Gene3D" id="3.30.450.20">
    <property type="entry name" value="PAS domain"/>
    <property type="match status" value="1"/>
</dbReference>
<dbReference type="PANTHER" id="PTHR43395">
    <property type="entry name" value="SENSOR HISTIDINE KINASE CHEA"/>
    <property type="match status" value="1"/>
</dbReference>
<dbReference type="EC" id="2.7.13.3" evidence="2"/>
<reference evidence="13" key="1">
    <citation type="submission" date="2009-12" db="EMBL/GenBank/DDBJ databases">
        <title>Complete sequence of Treponema azotonutricium strain ZAS-9.</title>
        <authorList>
            <person name="Tetu S.G."/>
            <person name="Matson E."/>
            <person name="Ren Q."/>
            <person name="Seshadri R."/>
            <person name="Elbourne L."/>
            <person name="Hassan K.A."/>
            <person name="Durkin A."/>
            <person name="Radune D."/>
            <person name="Mohamoud Y."/>
            <person name="Shay R."/>
            <person name="Jin S."/>
            <person name="Zhang X."/>
            <person name="Lucey K."/>
            <person name="Ballor N.R."/>
            <person name="Ottesen E."/>
            <person name="Rosenthal R."/>
            <person name="Allen A."/>
            <person name="Leadbetter J.R."/>
            <person name="Paulsen I.T."/>
        </authorList>
    </citation>
    <scope>NUCLEOTIDE SEQUENCE [LARGE SCALE GENOMIC DNA]</scope>
    <source>
        <strain evidence="13">ATCC BAA-888 / DSM 13862 / ZAS-9</strain>
    </source>
</reference>
<dbReference type="Gene3D" id="3.30.565.10">
    <property type="entry name" value="Histidine kinase-like ATPase, C-terminal domain"/>
    <property type="match status" value="1"/>
</dbReference>
<keyword evidence="3 8" id="KW-0597">Phosphoprotein</keyword>
<dbReference type="Pfam" id="PF02518">
    <property type="entry name" value="HATPase_c"/>
    <property type="match status" value="1"/>
</dbReference>
<protein>
    <recommendedName>
        <fullName evidence="2">histidine kinase</fullName>
        <ecNumber evidence="2">2.7.13.3</ecNumber>
    </recommendedName>
</protein>
<dbReference type="eggNOG" id="COG0643">
    <property type="taxonomic scope" value="Bacteria"/>
</dbReference>
<feature type="domain" description="Histidine kinase" evidence="10">
    <location>
        <begin position="400"/>
        <end position="641"/>
    </location>
</feature>
<organism evidence="12 13">
    <name type="scientific">Leadbettera azotonutricia (strain ATCC BAA-888 / DSM 13862 / ZAS-9)</name>
    <name type="common">Treponema azotonutricium</name>
    <dbReference type="NCBI Taxonomy" id="545695"/>
    <lineage>
        <taxon>Bacteria</taxon>
        <taxon>Pseudomonadati</taxon>
        <taxon>Spirochaetota</taxon>
        <taxon>Spirochaetia</taxon>
        <taxon>Spirochaetales</taxon>
        <taxon>Breznakiellaceae</taxon>
        <taxon>Leadbettera</taxon>
    </lineage>
</organism>
<dbReference type="InParanoid" id="F5YFS6"/>
<dbReference type="InterPro" id="IPR005467">
    <property type="entry name" value="His_kinase_dom"/>
</dbReference>
<dbReference type="FunFam" id="3.30.565.10:FF:000016">
    <property type="entry name" value="Chemotaxis protein CheA, putative"/>
    <property type="match status" value="1"/>
</dbReference>
<dbReference type="InterPro" id="IPR035965">
    <property type="entry name" value="PAS-like_dom_sf"/>
</dbReference>
<dbReference type="KEGG" id="taz:TREAZ_2442"/>
<evidence type="ECO:0000256" key="8">
    <source>
        <dbReference type="PROSITE-ProRule" id="PRU00110"/>
    </source>
</evidence>
<keyword evidence="9" id="KW-0175">Coiled coil</keyword>
<dbReference type="PRINTS" id="PR00344">
    <property type="entry name" value="BCTRLSENSOR"/>
</dbReference>
<dbReference type="InterPro" id="IPR004358">
    <property type="entry name" value="Sig_transdc_His_kin-like_C"/>
</dbReference>
<keyword evidence="4" id="KW-0808">Transferase</keyword>
<dbReference type="Proteomes" id="UP000009222">
    <property type="component" value="Chromosome"/>
</dbReference>
<dbReference type="InterPro" id="IPR003594">
    <property type="entry name" value="HATPase_dom"/>
</dbReference>
<evidence type="ECO:0000256" key="2">
    <source>
        <dbReference type="ARBA" id="ARBA00012438"/>
    </source>
</evidence>
<dbReference type="HOGENOM" id="CLU_426371_0_0_12"/>
<evidence type="ECO:0000313" key="12">
    <source>
        <dbReference type="EMBL" id="AEF80051.1"/>
    </source>
</evidence>
<dbReference type="SUPFAM" id="SSF55874">
    <property type="entry name" value="ATPase domain of HSP90 chaperone/DNA topoisomerase II/histidine kinase"/>
    <property type="match status" value="1"/>
</dbReference>
<feature type="domain" description="HPt" evidence="11">
    <location>
        <begin position="343"/>
        <end position="447"/>
    </location>
</feature>
<keyword evidence="5" id="KW-0547">Nucleotide-binding</keyword>
<dbReference type="GO" id="GO:0005524">
    <property type="term" value="F:ATP binding"/>
    <property type="evidence" value="ECO:0007669"/>
    <property type="project" value="UniProtKB-KW"/>
</dbReference>
<dbReference type="RefSeq" id="WP_015713077.1">
    <property type="nucleotide sequence ID" value="NC_015577.1"/>
</dbReference>
<dbReference type="PANTHER" id="PTHR43395:SF1">
    <property type="entry name" value="CHEMOTAXIS PROTEIN CHEA"/>
    <property type="match status" value="1"/>
</dbReference>
<evidence type="ECO:0000256" key="4">
    <source>
        <dbReference type="ARBA" id="ARBA00022679"/>
    </source>
</evidence>
<feature type="coiled-coil region" evidence="9">
    <location>
        <begin position="5"/>
        <end position="32"/>
    </location>
</feature>
<dbReference type="InterPro" id="IPR036641">
    <property type="entry name" value="HPT_dom_sf"/>
</dbReference>
<evidence type="ECO:0000259" key="11">
    <source>
        <dbReference type="PROSITE" id="PS50894"/>
    </source>
</evidence>
<dbReference type="InterPro" id="IPR008207">
    <property type="entry name" value="Sig_transdc_His_kin_Hpt_dom"/>
</dbReference>
<keyword evidence="6" id="KW-0418">Kinase</keyword>
<dbReference type="Gene3D" id="1.20.120.160">
    <property type="entry name" value="HPT domain"/>
    <property type="match status" value="1"/>
</dbReference>
<evidence type="ECO:0000256" key="3">
    <source>
        <dbReference type="ARBA" id="ARBA00022553"/>
    </source>
</evidence>
<gene>
    <name evidence="12" type="ordered locus">TREAZ_2442</name>
</gene>
<reference evidence="12 13" key="2">
    <citation type="journal article" date="2011" name="ISME J.">
        <title>RNA-seq reveals cooperative metabolic interactions between two termite-gut spirochete species in co-culture.</title>
        <authorList>
            <person name="Rosenthal A.Z."/>
            <person name="Matson E.G."/>
            <person name="Eldar A."/>
            <person name="Leadbetter J.R."/>
        </authorList>
    </citation>
    <scope>NUCLEOTIDE SEQUENCE [LARGE SCALE GENOMIC DNA]</scope>
    <source>
        <strain evidence="13">ATCC BAA-888 / DSM 13862 / ZAS-9</strain>
    </source>
</reference>
<sequence length="642" mass="73252">MSDTVETLQQRIKELELGYRKKERELVHLQEAQKREKNIALMKADQQAAQTTEEREGDKFLRLLMENSYDLLLLLDQEGRLSYCTKTFLEFLHVSDSNTVIGKNFAELSGVFTGSTLAIELKEALEKAVQKKTLVELTGTRFLNSDNPHEYTVAVLPMINPRREYEGAMLLFHDVTEIEEANRNLKAQRDAITIMQDNLKAGIFLMDKDFVIQGNYSAALEEILVEKDLAGKYFTDLLSFSFSAKEMESVRDYFTMVVNRLVSASKLDSMNPMDELNYVSVTSRQEKTLRCEFASIDQGSGQLFILATITDISRETLLQKQLQQEQQKRESEMRSLFEVIQLDPAIFSEFMSDVVYNSDRITAILKNKDVESSEALIEIYQLVHAIKSDAYILGLEDFGGKLHDLESEIKKLQQDEDTSFSKMLHLVVGVENILAEQDKLEEIIGRIRNFDKEKTLDNVDNMMLESFRQACARISQDLNKQVRFSMEAVDPELLQRIPRREVKEIIIQLIRNAIYHGIELPDERAAKGKDPTGVIDLSMQTKKSTLKIVLKDDGRGLDFNRISEKAERQGLIQKNKENKTLLAQVIFMPGFSTSKDEGAHAGRGMGLSLVRARVKDLHGEIKLQSRLDQGTTFTLLIPFSDQ</sequence>
<evidence type="ECO:0000256" key="6">
    <source>
        <dbReference type="ARBA" id="ARBA00022777"/>
    </source>
</evidence>
<evidence type="ECO:0000256" key="1">
    <source>
        <dbReference type="ARBA" id="ARBA00000085"/>
    </source>
</evidence>
<dbReference type="InterPro" id="IPR013656">
    <property type="entry name" value="PAS_4"/>
</dbReference>
<dbReference type="SUPFAM" id="SSF55785">
    <property type="entry name" value="PYP-like sensor domain (PAS domain)"/>
    <property type="match status" value="1"/>
</dbReference>
<keyword evidence="7" id="KW-0067">ATP-binding</keyword>
<dbReference type="SUPFAM" id="SSF47226">
    <property type="entry name" value="Histidine-containing phosphotransfer domain, HPT domain"/>
    <property type="match status" value="1"/>
</dbReference>
<dbReference type="STRING" id="545695.TREAZ_2442"/>
<dbReference type="OrthoDB" id="9146932at2"/>
<evidence type="ECO:0000313" key="13">
    <source>
        <dbReference type="Proteomes" id="UP000009222"/>
    </source>
</evidence>
<comment type="catalytic activity">
    <reaction evidence="1">
        <text>ATP + protein L-histidine = ADP + protein N-phospho-L-histidine.</text>
        <dbReference type="EC" id="2.7.13.3"/>
    </reaction>
</comment>